<gene>
    <name evidence="1" type="ORF">DE4585_04519</name>
</gene>
<dbReference type="Pfam" id="PF10604">
    <property type="entry name" value="Polyketide_cyc2"/>
    <property type="match status" value="1"/>
</dbReference>
<dbReference type="EMBL" id="PECH01000009">
    <property type="protein sequence ID" value="TDZ78682.1"/>
    <property type="molecule type" value="Genomic_DNA"/>
</dbReference>
<accession>A0A4R8RW66</accession>
<dbReference type="RefSeq" id="WP_134066761.1">
    <property type="nucleotide sequence ID" value="NZ_PECG01000009.1"/>
</dbReference>
<dbReference type="Gene3D" id="3.30.530.20">
    <property type="match status" value="1"/>
</dbReference>
<dbReference type="InterPro" id="IPR023393">
    <property type="entry name" value="START-like_dom_sf"/>
</dbReference>
<dbReference type="AlphaFoldDB" id="A0A4R8RW66"/>
<protein>
    <submittedName>
        <fullName evidence="1">Polyketide cyclase / dehydrase and lipid transport</fullName>
    </submittedName>
</protein>
<evidence type="ECO:0000313" key="2">
    <source>
        <dbReference type="Proteomes" id="UP000295117"/>
    </source>
</evidence>
<sequence>MVKNLLRRPAEVLRTETAAGVRDEYSLRVSAPREQLWDMVSDITRMGRFSPENRTGWWLKPSAVPAVNSWFVGFNRIGPVIWVTPCRVTALEPGRHFEFKVYLVGTIWGYYLDPAEDGGVKVTEYREWPRSAFLYKVLRWSGPFGRPRDILALEGLHRSLQRIKETTEG</sequence>
<dbReference type="SUPFAM" id="SSF55961">
    <property type="entry name" value="Bet v1-like"/>
    <property type="match status" value="1"/>
</dbReference>
<dbReference type="Proteomes" id="UP000295117">
    <property type="component" value="Unassembled WGS sequence"/>
</dbReference>
<organism evidence="1 2">
    <name type="scientific">Mycobacteroides salmoniphilum</name>
    <dbReference type="NCBI Taxonomy" id="404941"/>
    <lineage>
        <taxon>Bacteria</taxon>
        <taxon>Bacillati</taxon>
        <taxon>Actinomycetota</taxon>
        <taxon>Actinomycetes</taxon>
        <taxon>Mycobacteriales</taxon>
        <taxon>Mycobacteriaceae</taxon>
        <taxon>Mycobacteroides</taxon>
    </lineage>
</organism>
<dbReference type="InterPro" id="IPR019587">
    <property type="entry name" value="Polyketide_cyclase/dehydratase"/>
</dbReference>
<comment type="caution">
    <text evidence="1">The sequence shown here is derived from an EMBL/GenBank/DDBJ whole genome shotgun (WGS) entry which is preliminary data.</text>
</comment>
<evidence type="ECO:0000313" key="1">
    <source>
        <dbReference type="EMBL" id="TDZ78682.1"/>
    </source>
</evidence>
<name>A0A4R8RW66_9MYCO</name>
<proteinExistence type="predicted"/>
<reference evidence="1 2" key="1">
    <citation type="journal article" date="2019" name="Sci. Rep.">
        <title>Extended insight into the Mycobacterium chelonae-abscessus complex through whole genome sequencing of Mycobacterium salmoniphilum outbreak and Mycobacterium salmoniphilum-like strains.</title>
        <authorList>
            <person name="Behra P.R.K."/>
            <person name="Das S."/>
            <person name="Pettersson B.M.F."/>
            <person name="Shirreff L."/>
            <person name="DuCote T."/>
            <person name="Jacobsson K.G."/>
            <person name="Ennis D.G."/>
            <person name="Kirsebom L.A."/>
        </authorList>
    </citation>
    <scope>NUCLEOTIDE SEQUENCE [LARGE SCALE GENOMIC DNA]</scope>
    <source>
        <strain evidence="1 2">DE 4585</strain>
    </source>
</reference>
<dbReference type="CDD" id="cd07812">
    <property type="entry name" value="SRPBCC"/>
    <property type="match status" value="1"/>
</dbReference>